<evidence type="ECO:0000313" key="1">
    <source>
        <dbReference type="EMBL" id="CAF2218115.1"/>
    </source>
</evidence>
<reference evidence="1" key="1">
    <citation type="submission" date="2021-01" db="EMBL/GenBank/DDBJ databases">
        <authorList>
            <consortium name="Genoscope - CEA"/>
            <person name="William W."/>
        </authorList>
    </citation>
    <scope>NUCLEOTIDE SEQUENCE</scope>
</reference>
<protein>
    <submittedName>
        <fullName evidence="1">(rape) hypothetical protein</fullName>
    </submittedName>
</protein>
<accession>A0A816ZPW2</accession>
<gene>
    <name evidence="1" type="ORF">DARMORV10_A08P04390.1</name>
</gene>
<organism evidence="1">
    <name type="scientific">Brassica napus</name>
    <name type="common">Rape</name>
    <dbReference type="NCBI Taxonomy" id="3708"/>
    <lineage>
        <taxon>Eukaryota</taxon>
        <taxon>Viridiplantae</taxon>
        <taxon>Streptophyta</taxon>
        <taxon>Embryophyta</taxon>
        <taxon>Tracheophyta</taxon>
        <taxon>Spermatophyta</taxon>
        <taxon>Magnoliopsida</taxon>
        <taxon>eudicotyledons</taxon>
        <taxon>Gunneridae</taxon>
        <taxon>Pentapetalae</taxon>
        <taxon>rosids</taxon>
        <taxon>malvids</taxon>
        <taxon>Brassicales</taxon>
        <taxon>Brassicaceae</taxon>
        <taxon>Brassiceae</taxon>
        <taxon>Brassica</taxon>
    </lineage>
</organism>
<proteinExistence type="predicted"/>
<dbReference type="Proteomes" id="UP001295469">
    <property type="component" value="Chromosome A08"/>
</dbReference>
<sequence length="73" mass="9082">MFRSMKAQDDEAHERVFVYGVMQLEYEFARYLVRMAAMRCESKRIWCRNYINGKGTHHLRNWLWIKYYNDIIK</sequence>
<name>A0A816ZPW2_BRANA</name>
<dbReference type="AlphaFoldDB" id="A0A816ZPW2"/>
<dbReference type="EMBL" id="HG994362">
    <property type="protein sequence ID" value="CAF2218115.1"/>
    <property type="molecule type" value="Genomic_DNA"/>
</dbReference>